<keyword evidence="1" id="KW-0238">DNA-binding</keyword>
<dbReference type="AlphaFoldDB" id="A0A3G3JZ32"/>
<protein>
    <submittedName>
        <fullName evidence="1">DNA-binding response regulator</fullName>
    </submittedName>
</protein>
<name>A0A3G3JZ32_9BACL</name>
<organism evidence="1 2">
    <name type="scientific">Cohnella candidum</name>
    <dbReference type="NCBI Taxonomy" id="2674991"/>
    <lineage>
        <taxon>Bacteria</taxon>
        <taxon>Bacillati</taxon>
        <taxon>Bacillota</taxon>
        <taxon>Bacilli</taxon>
        <taxon>Bacillales</taxon>
        <taxon>Paenibacillaceae</taxon>
        <taxon>Cohnella</taxon>
    </lineage>
</organism>
<proteinExistence type="predicted"/>
<evidence type="ECO:0000313" key="2">
    <source>
        <dbReference type="Proteomes" id="UP000269097"/>
    </source>
</evidence>
<accession>A0A3G3JZ32</accession>
<sequence length="218" mass="25704">MAHQQWIAKHVNARRGEARRRLIDGHAHAEQAMAEKVWWPAFGHFDHLHPEYEVVDFFGGKRYVDFAYIRGGLYIAIEVDPFGTHYGRLDRRQYSNQWVRQMHLFNDGWLFIRISYDDILERPRLWQQLLQQMVGRLFGDPGLRYDLSASERDILRLASRLDRPIKLADVRTLLDCAYDSARKPITSLVDKKWLIPVGKGTSRVHAWRLDEARKLPPM</sequence>
<evidence type="ECO:0000313" key="1">
    <source>
        <dbReference type="EMBL" id="AYQ73504.1"/>
    </source>
</evidence>
<keyword evidence="2" id="KW-1185">Reference proteome</keyword>
<dbReference type="KEGG" id="coh:EAV92_13510"/>
<dbReference type="EMBL" id="CP033433">
    <property type="protein sequence ID" value="AYQ73504.1"/>
    <property type="molecule type" value="Genomic_DNA"/>
</dbReference>
<dbReference type="Proteomes" id="UP000269097">
    <property type="component" value="Chromosome"/>
</dbReference>
<reference evidence="1 2" key="1">
    <citation type="submission" date="2018-10" db="EMBL/GenBank/DDBJ databases">
        <title>Genome Sequence of Cohnella sp.</title>
        <authorList>
            <person name="Srinivasan S."/>
            <person name="Kim M.K."/>
        </authorList>
    </citation>
    <scope>NUCLEOTIDE SEQUENCE [LARGE SCALE GENOMIC DNA]</scope>
    <source>
        <strain evidence="1 2">18JY8-7</strain>
    </source>
</reference>
<gene>
    <name evidence="1" type="ORF">EAV92_13510</name>
</gene>
<dbReference type="GO" id="GO:0003677">
    <property type="term" value="F:DNA binding"/>
    <property type="evidence" value="ECO:0007669"/>
    <property type="project" value="UniProtKB-KW"/>
</dbReference>